<dbReference type="SUPFAM" id="SSF51430">
    <property type="entry name" value="NAD(P)-linked oxidoreductase"/>
    <property type="match status" value="1"/>
</dbReference>
<evidence type="ECO:0000259" key="4">
    <source>
        <dbReference type="Pfam" id="PF00248"/>
    </source>
</evidence>
<dbReference type="InterPro" id="IPR023210">
    <property type="entry name" value="NADP_OxRdtase_dom"/>
</dbReference>
<dbReference type="PRINTS" id="PR00069">
    <property type="entry name" value="ALDKETRDTASE"/>
</dbReference>
<dbReference type="AlphaFoldDB" id="A0ABD2X0L2"/>
<name>A0ABD2X0L2_9HYME</name>
<sequence>MVSVGAIPSVKLSSGQDMPIVGYGTVMMTESSILEPAIAAALANGYRHFDSAFLYANEVEFGAVLKKVYLPYGKREDLFITSKLPPHGNRPSDVAKYLNATLRNLDLDYLDLYLIHHPFSLIPTDELGIAEDENGNAIVDTDVDLIAVWKEMEKQVKLGKVKSIGLSNFNSSQVLRIWRAAEIKPSCLQIENNIYLQQDDLVQLSKSLNITVVGFSPLGSKAYPNSSKKLPPAIEHPLVKAISKKLKKSPAQVLLRYQIERGVVVIPKSSHAGRIKENIDIFNFEIGPYLPLLRDLDQKGEYRKFDFLDVWKEAAKSPEYPFVDRISN</sequence>
<gene>
    <name evidence="5" type="ORF">TKK_007850</name>
</gene>
<dbReference type="InterPro" id="IPR020471">
    <property type="entry name" value="AKR"/>
</dbReference>
<dbReference type="PIRSF" id="PIRSF000097">
    <property type="entry name" value="AKR"/>
    <property type="match status" value="1"/>
</dbReference>
<dbReference type="PANTHER" id="PTHR11732">
    <property type="entry name" value="ALDO/KETO REDUCTASE"/>
    <property type="match status" value="1"/>
</dbReference>
<evidence type="ECO:0000256" key="3">
    <source>
        <dbReference type="PIRSR" id="PIRSR000097-3"/>
    </source>
</evidence>
<feature type="active site" description="Proton donor" evidence="1">
    <location>
        <position position="55"/>
    </location>
</feature>
<dbReference type="Proteomes" id="UP001627154">
    <property type="component" value="Unassembled WGS sequence"/>
</dbReference>
<keyword evidence="6" id="KW-1185">Reference proteome</keyword>
<dbReference type="PROSITE" id="PS00063">
    <property type="entry name" value="ALDOKETO_REDUCTASE_3"/>
    <property type="match status" value="1"/>
</dbReference>
<feature type="site" description="Lowers pKa of active site Tyr" evidence="3">
    <location>
        <position position="83"/>
    </location>
</feature>
<reference evidence="5 6" key="1">
    <citation type="journal article" date="2024" name="bioRxiv">
        <title>A reference genome for Trichogramma kaykai: A tiny desert-dwelling parasitoid wasp with competing sex-ratio distorters.</title>
        <authorList>
            <person name="Culotta J."/>
            <person name="Lindsey A.R."/>
        </authorList>
    </citation>
    <scope>NUCLEOTIDE SEQUENCE [LARGE SCALE GENOMIC DNA]</scope>
    <source>
        <strain evidence="5 6">KSX58</strain>
    </source>
</reference>
<dbReference type="EMBL" id="JBJJXI010000059">
    <property type="protein sequence ID" value="KAL3398725.1"/>
    <property type="molecule type" value="Genomic_DNA"/>
</dbReference>
<accession>A0ABD2X0L2</accession>
<evidence type="ECO:0000313" key="6">
    <source>
        <dbReference type="Proteomes" id="UP001627154"/>
    </source>
</evidence>
<comment type="caution">
    <text evidence="5">The sequence shown here is derived from an EMBL/GenBank/DDBJ whole genome shotgun (WGS) entry which is preliminary data.</text>
</comment>
<dbReference type="PROSITE" id="PS00062">
    <property type="entry name" value="ALDOKETO_REDUCTASE_2"/>
    <property type="match status" value="1"/>
</dbReference>
<dbReference type="InterPro" id="IPR018170">
    <property type="entry name" value="Aldo/ket_reductase_CS"/>
</dbReference>
<evidence type="ECO:0000256" key="1">
    <source>
        <dbReference type="PIRSR" id="PIRSR000097-1"/>
    </source>
</evidence>
<organism evidence="5 6">
    <name type="scientific">Trichogramma kaykai</name>
    <dbReference type="NCBI Taxonomy" id="54128"/>
    <lineage>
        <taxon>Eukaryota</taxon>
        <taxon>Metazoa</taxon>
        <taxon>Ecdysozoa</taxon>
        <taxon>Arthropoda</taxon>
        <taxon>Hexapoda</taxon>
        <taxon>Insecta</taxon>
        <taxon>Pterygota</taxon>
        <taxon>Neoptera</taxon>
        <taxon>Endopterygota</taxon>
        <taxon>Hymenoptera</taxon>
        <taxon>Apocrita</taxon>
        <taxon>Proctotrupomorpha</taxon>
        <taxon>Chalcidoidea</taxon>
        <taxon>Trichogrammatidae</taxon>
        <taxon>Trichogramma</taxon>
    </lineage>
</organism>
<feature type="binding site" evidence="2">
    <location>
        <position position="116"/>
    </location>
    <ligand>
        <name>substrate</name>
    </ligand>
</feature>
<dbReference type="Gene3D" id="3.20.20.100">
    <property type="entry name" value="NADP-dependent oxidoreductase domain"/>
    <property type="match status" value="1"/>
</dbReference>
<proteinExistence type="predicted"/>
<dbReference type="Pfam" id="PF00248">
    <property type="entry name" value="Aldo_ket_red"/>
    <property type="match status" value="1"/>
</dbReference>
<evidence type="ECO:0000313" key="5">
    <source>
        <dbReference type="EMBL" id="KAL3398725.1"/>
    </source>
</evidence>
<evidence type="ECO:0000256" key="2">
    <source>
        <dbReference type="PIRSR" id="PIRSR000097-2"/>
    </source>
</evidence>
<feature type="domain" description="NADP-dependent oxidoreductase" evidence="4">
    <location>
        <begin position="36"/>
        <end position="286"/>
    </location>
</feature>
<protein>
    <recommendedName>
        <fullName evidence="4">NADP-dependent oxidoreductase domain-containing protein</fullName>
    </recommendedName>
</protein>
<dbReference type="InterPro" id="IPR036812">
    <property type="entry name" value="NAD(P)_OxRdtase_dom_sf"/>
</dbReference>